<dbReference type="AlphaFoldDB" id="A0A0D2N6B0"/>
<dbReference type="PANTHER" id="PTHR34741:SF2">
    <property type="entry name" value="VESICLE TRANSPORT PROTEIN"/>
    <property type="match status" value="1"/>
</dbReference>
<accession>A0A0D2N6B0</accession>
<keyword evidence="3" id="KW-1185">Reference proteome</keyword>
<keyword evidence="1" id="KW-0812">Transmembrane</keyword>
<feature type="transmembrane region" description="Helical" evidence="1">
    <location>
        <begin position="83"/>
        <end position="105"/>
    </location>
</feature>
<gene>
    <name evidence="2" type="ORF">B456_001G066300</name>
</gene>
<dbReference type="Gramene" id="KJB08113">
    <property type="protein sequence ID" value="KJB08113"/>
    <property type="gene ID" value="B456_001G066300"/>
</dbReference>
<evidence type="ECO:0000256" key="1">
    <source>
        <dbReference type="SAM" id="Phobius"/>
    </source>
</evidence>
<evidence type="ECO:0000313" key="3">
    <source>
        <dbReference type="Proteomes" id="UP000032304"/>
    </source>
</evidence>
<reference evidence="2 3" key="1">
    <citation type="journal article" date="2012" name="Nature">
        <title>Repeated polyploidization of Gossypium genomes and the evolution of spinnable cotton fibres.</title>
        <authorList>
            <person name="Paterson A.H."/>
            <person name="Wendel J.F."/>
            <person name="Gundlach H."/>
            <person name="Guo H."/>
            <person name="Jenkins J."/>
            <person name="Jin D."/>
            <person name="Llewellyn D."/>
            <person name="Showmaker K.C."/>
            <person name="Shu S."/>
            <person name="Udall J."/>
            <person name="Yoo M.J."/>
            <person name="Byers R."/>
            <person name="Chen W."/>
            <person name="Doron-Faigenboim A."/>
            <person name="Duke M.V."/>
            <person name="Gong L."/>
            <person name="Grimwood J."/>
            <person name="Grover C."/>
            <person name="Grupp K."/>
            <person name="Hu G."/>
            <person name="Lee T.H."/>
            <person name="Li J."/>
            <person name="Lin L."/>
            <person name="Liu T."/>
            <person name="Marler B.S."/>
            <person name="Page J.T."/>
            <person name="Roberts A.W."/>
            <person name="Romanel E."/>
            <person name="Sanders W.S."/>
            <person name="Szadkowski E."/>
            <person name="Tan X."/>
            <person name="Tang H."/>
            <person name="Xu C."/>
            <person name="Wang J."/>
            <person name="Wang Z."/>
            <person name="Zhang D."/>
            <person name="Zhang L."/>
            <person name="Ashrafi H."/>
            <person name="Bedon F."/>
            <person name="Bowers J.E."/>
            <person name="Brubaker C.L."/>
            <person name="Chee P.W."/>
            <person name="Das S."/>
            <person name="Gingle A.R."/>
            <person name="Haigler C.H."/>
            <person name="Harker D."/>
            <person name="Hoffmann L.V."/>
            <person name="Hovav R."/>
            <person name="Jones D.C."/>
            <person name="Lemke C."/>
            <person name="Mansoor S."/>
            <person name="ur Rahman M."/>
            <person name="Rainville L.N."/>
            <person name="Rambani A."/>
            <person name="Reddy U.K."/>
            <person name="Rong J.K."/>
            <person name="Saranga Y."/>
            <person name="Scheffler B.E."/>
            <person name="Scheffler J.A."/>
            <person name="Stelly D.M."/>
            <person name="Triplett B.A."/>
            <person name="Van Deynze A."/>
            <person name="Vaslin M.F."/>
            <person name="Waghmare V.N."/>
            <person name="Walford S.A."/>
            <person name="Wright R.J."/>
            <person name="Zaki E.A."/>
            <person name="Zhang T."/>
            <person name="Dennis E.S."/>
            <person name="Mayer K.F."/>
            <person name="Peterson D.G."/>
            <person name="Rokhsar D.S."/>
            <person name="Wang X."/>
            <person name="Schmutz J."/>
        </authorList>
    </citation>
    <scope>NUCLEOTIDE SEQUENCE [LARGE SCALE GENOMIC DNA]</scope>
</reference>
<dbReference type="eggNOG" id="ENOG502SWTH">
    <property type="taxonomic scope" value="Eukaryota"/>
</dbReference>
<organism evidence="2 3">
    <name type="scientific">Gossypium raimondii</name>
    <name type="common">Peruvian cotton</name>
    <name type="synonym">Gossypium klotzschianum subsp. raimondii</name>
    <dbReference type="NCBI Taxonomy" id="29730"/>
    <lineage>
        <taxon>Eukaryota</taxon>
        <taxon>Viridiplantae</taxon>
        <taxon>Streptophyta</taxon>
        <taxon>Embryophyta</taxon>
        <taxon>Tracheophyta</taxon>
        <taxon>Spermatophyta</taxon>
        <taxon>Magnoliopsida</taxon>
        <taxon>eudicotyledons</taxon>
        <taxon>Gunneridae</taxon>
        <taxon>Pentapetalae</taxon>
        <taxon>rosids</taxon>
        <taxon>malvids</taxon>
        <taxon>Malvales</taxon>
        <taxon>Malvaceae</taxon>
        <taxon>Malvoideae</taxon>
        <taxon>Gossypium</taxon>
    </lineage>
</organism>
<feature type="transmembrane region" description="Helical" evidence="1">
    <location>
        <begin position="141"/>
        <end position="163"/>
    </location>
</feature>
<keyword evidence="1" id="KW-0472">Membrane</keyword>
<sequence length="164" mass="18091">MAKVFQTYIHTKLFSLLTKSASLPPPPPSTIIDIESATEPISSQVHDPQNYLACEKQIVAFCLGSSIEIAILFAEIGPQRFPVTFILVSVAIMLAFTCICVGKCYMNSKFHVMARKLEELGGFFMVTAFFIAIAIAIPFPLWLQCCTGTAYAMFLVSILACNFF</sequence>
<protein>
    <submittedName>
        <fullName evidence="2">Uncharacterized protein</fullName>
    </submittedName>
</protein>
<feature type="transmembrane region" description="Helical" evidence="1">
    <location>
        <begin position="117"/>
        <end position="135"/>
    </location>
</feature>
<proteinExistence type="predicted"/>
<feature type="transmembrane region" description="Helical" evidence="1">
    <location>
        <begin position="58"/>
        <end position="77"/>
    </location>
</feature>
<dbReference type="OMA" id="HSNCPRI"/>
<evidence type="ECO:0000313" key="2">
    <source>
        <dbReference type="EMBL" id="KJB08113.1"/>
    </source>
</evidence>
<dbReference type="Proteomes" id="UP000032304">
    <property type="component" value="Chromosome 1"/>
</dbReference>
<name>A0A0D2N6B0_GOSRA</name>
<dbReference type="PANTHER" id="PTHR34741">
    <property type="entry name" value="IMAP FAMILY MEMBER 1, PUTATIVE-RELATED"/>
    <property type="match status" value="1"/>
</dbReference>
<keyword evidence="1" id="KW-1133">Transmembrane helix</keyword>
<dbReference type="EMBL" id="CM001740">
    <property type="protein sequence ID" value="KJB08113.1"/>
    <property type="molecule type" value="Genomic_DNA"/>
</dbReference>